<dbReference type="OrthoDB" id="10254973at2759"/>
<reference evidence="2" key="1">
    <citation type="submission" date="2021-02" db="EMBL/GenBank/DDBJ databases">
        <authorList>
            <person name="Nieuwenhuis M."/>
            <person name="Van De Peppel L.J.J."/>
        </authorList>
    </citation>
    <scope>NUCLEOTIDE SEQUENCE</scope>
    <source>
        <strain evidence="2">D49</strain>
    </source>
</reference>
<sequence length="74" mass="8551">GMDQRAERSVHNSMVEVTCKEDSAQYFLITPKLLPDLMYHERMKVLCVNNGEWLPEEQNLGDMMAMIDGYLASR</sequence>
<dbReference type="EMBL" id="JABCKI010006130">
    <property type="protein sequence ID" value="KAG5635287.1"/>
    <property type="molecule type" value="Genomic_DNA"/>
</dbReference>
<feature type="non-terminal residue" evidence="2">
    <location>
        <position position="1"/>
    </location>
</feature>
<dbReference type="AlphaFoldDB" id="A0A9P7FUC2"/>
<reference evidence="2" key="2">
    <citation type="submission" date="2021-10" db="EMBL/GenBank/DDBJ databases">
        <title>Phylogenomics reveals ancestral predisposition of the termite-cultivated fungus Termitomyces towards a domesticated lifestyle.</title>
        <authorList>
            <person name="Auxier B."/>
            <person name="Grum-Grzhimaylo A."/>
            <person name="Cardenas M.E."/>
            <person name="Lodge J.D."/>
            <person name="Laessoe T."/>
            <person name="Pedersen O."/>
            <person name="Smith M.E."/>
            <person name="Kuyper T.W."/>
            <person name="Franco-Molano E.A."/>
            <person name="Baroni T.J."/>
            <person name="Aanen D.K."/>
        </authorList>
    </citation>
    <scope>NUCLEOTIDE SEQUENCE</scope>
    <source>
        <strain evidence="2">D49</strain>
    </source>
</reference>
<evidence type="ECO:0000313" key="2">
    <source>
        <dbReference type="EMBL" id="KAG5635287.1"/>
    </source>
</evidence>
<comment type="caution">
    <text evidence="2">The sequence shown here is derived from an EMBL/GenBank/DDBJ whole genome shotgun (WGS) entry which is preliminary data.</text>
</comment>
<dbReference type="GO" id="GO:0005634">
    <property type="term" value="C:nucleus"/>
    <property type="evidence" value="ECO:0007669"/>
    <property type="project" value="TreeGrafter"/>
</dbReference>
<dbReference type="Proteomes" id="UP000717328">
    <property type="component" value="Unassembled WGS sequence"/>
</dbReference>
<keyword evidence="1" id="KW-0175">Coiled coil</keyword>
<organism evidence="2 3">
    <name type="scientific">Sphagnurus paluster</name>
    <dbReference type="NCBI Taxonomy" id="117069"/>
    <lineage>
        <taxon>Eukaryota</taxon>
        <taxon>Fungi</taxon>
        <taxon>Dikarya</taxon>
        <taxon>Basidiomycota</taxon>
        <taxon>Agaricomycotina</taxon>
        <taxon>Agaricomycetes</taxon>
        <taxon>Agaricomycetidae</taxon>
        <taxon>Agaricales</taxon>
        <taxon>Tricholomatineae</taxon>
        <taxon>Lyophyllaceae</taxon>
        <taxon>Sphagnurus</taxon>
    </lineage>
</organism>
<dbReference type="GO" id="GO:0030915">
    <property type="term" value="C:Smc5-Smc6 complex"/>
    <property type="evidence" value="ECO:0007669"/>
    <property type="project" value="TreeGrafter"/>
</dbReference>
<name>A0A9P7FUC2_9AGAR</name>
<accession>A0A9P7FUC2</accession>
<evidence type="ECO:0000256" key="1">
    <source>
        <dbReference type="ARBA" id="ARBA00023054"/>
    </source>
</evidence>
<protein>
    <submittedName>
        <fullName evidence="2">Structural maintenance of chromosomes protein 5</fullName>
    </submittedName>
</protein>
<evidence type="ECO:0000313" key="3">
    <source>
        <dbReference type="Proteomes" id="UP000717328"/>
    </source>
</evidence>
<gene>
    <name evidence="2" type="primary">SMC5</name>
    <name evidence="2" type="ORF">H0H81_011815</name>
</gene>
<dbReference type="GO" id="GO:0000724">
    <property type="term" value="P:double-strand break repair via homologous recombination"/>
    <property type="evidence" value="ECO:0007669"/>
    <property type="project" value="TreeGrafter"/>
</dbReference>
<keyword evidence="3" id="KW-1185">Reference proteome</keyword>
<dbReference type="PANTHER" id="PTHR45916:SF1">
    <property type="entry name" value="STRUCTURAL MAINTENANCE OF CHROMOSOMES PROTEIN 5"/>
    <property type="match status" value="1"/>
</dbReference>
<dbReference type="PANTHER" id="PTHR45916">
    <property type="entry name" value="STRUCTURAL MAINTENANCE OF CHROMOSOMES PROTEIN 5"/>
    <property type="match status" value="1"/>
</dbReference>
<proteinExistence type="predicted"/>
<dbReference type="GO" id="GO:0003697">
    <property type="term" value="F:single-stranded DNA binding"/>
    <property type="evidence" value="ECO:0007669"/>
    <property type="project" value="TreeGrafter"/>
</dbReference>